<keyword evidence="3" id="KW-1185">Reference proteome</keyword>
<name>A0ABQ9QQH8_9PEZI</name>
<dbReference type="GeneID" id="85414286"/>
<dbReference type="EMBL" id="MLFU01000111">
    <property type="protein sequence ID" value="KAK1481123.1"/>
    <property type="molecule type" value="Genomic_DNA"/>
</dbReference>
<keyword evidence="1" id="KW-0732">Signal</keyword>
<reference evidence="2 3" key="1">
    <citation type="submission" date="2016-10" db="EMBL/GenBank/DDBJ databases">
        <title>The genome sequence of Colletotrichum fioriniae PJ7.</title>
        <authorList>
            <person name="Baroncelli R."/>
        </authorList>
    </citation>
    <scope>NUCLEOTIDE SEQUENCE [LARGE SCALE GENOMIC DNA]</scope>
    <source>
        <strain evidence="2 3">Tom-12</strain>
    </source>
</reference>
<evidence type="ECO:0000313" key="2">
    <source>
        <dbReference type="EMBL" id="KAK1481123.1"/>
    </source>
</evidence>
<comment type="caution">
    <text evidence="2">The sequence shown here is derived from an EMBL/GenBank/DDBJ whole genome shotgun (WGS) entry which is preliminary data.</text>
</comment>
<feature type="chain" id="PRO_5045358829" description="Secreted protein" evidence="1">
    <location>
        <begin position="24"/>
        <end position="99"/>
    </location>
</feature>
<evidence type="ECO:0000256" key="1">
    <source>
        <dbReference type="SAM" id="SignalP"/>
    </source>
</evidence>
<dbReference type="RefSeq" id="XP_060375402.1">
    <property type="nucleotide sequence ID" value="XM_060530048.1"/>
</dbReference>
<evidence type="ECO:0000313" key="3">
    <source>
        <dbReference type="Proteomes" id="UP001227543"/>
    </source>
</evidence>
<accession>A0ABQ9QQH8</accession>
<dbReference type="Proteomes" id="UP001227543">
    <property type="component" value="Unassembled WGS sequence"/>
</dbReference>
<organism evidence="2 3">
    <name type="scientific">Colletotrichum tamarilloi</name>
    <dbReference type="NCBI Taxonomy" id="1209934"/>
    <lineage>
        <taxon>Eukaryota</taxon>
        <taxon>Fungi</taxon>
        <taxon>Dikarya</taxon>
        <taxon>Ascomycota</taxon>
        <taxon>Pezizomycotina</taxon>
        <taxon>Sordariomycetes</taxon>
        <taxon>Hypocreomycetidae</taxon>
        <taxon>Glomerellales</taxon>
        <taxon>Glomerellaceae</taxon>
        <taxon>Colletotrichum</taxon>
        <taxon>Colletotrichum acutatum species complex</taxon>
    </lineage>
</organism>
<feature type="signal peptide" evidence="1">
    <location>
        <begin position="1"/>
        <end position="23"/>
    </location>
</feature>
<gene>
    <name evidence="2" type="ORF">CTAM01_14047</name>
</gene>
<evidence type="ECO:0008006" key="4">
    <source>
        <dbReference type="Google" id="ProtNLM"/>
    </source>
</evidence>
<sequence length="99" mass="10465">MPGTCVPVLLSPFFILALSTTLSLPPQKSPPTAPASAGRDFLTRTELGQPSVGTTIWRHPSVSFGGKTSLCLPSVSVPSPPTTFVRIAVDRRSRCDGMI</sequence>
<protein>
    <recommendedName>
        <fullName evidence="4">Secreted protein</fullName>
    </recommendedName>
</protein>
<proteinExistence type="predicted"/>